<reference evidence="1 2" key="1">
    <citation type="submission" date="2013-11" db="EMBL/GenBank/DDBJ databases">
        <title>Complete genome sequence of Clostridum sp. M2/40.</title>
        <authorList>
            <person name="Wibberg D."/>
            <person name="Puehler A."/>
            <person name="Schlueter A."/>
        </authorList>
    </citation>
    <scope>NUCLEOTIDE SEQUENCE [LARGE SCALE GENOMIC DNA]</scope>
    <source>
        <strain evidence="2">M2/40</strain>
    </source>
</reference>
<sequence length="80" mass="9225">MSKKEILEQLLANVSTERIEELMIFSSNKVEDIKIEITEGVLYGTLDTQQILSSTLKQEYEAFNDIYRCLLSIKRLGLPE</sequence>
<gene>
    <name evidence="1" type="ORF">CM240_2932</name>
</gene>
<dbReference type="RefSeq" id="WP_044040217.1">
    <property type="nucleotide sequence ID" value="NZ_HG917869.1"/>
</dbReference>
<dbReference type="Proteomes" id="UP000019426">
    <property type="component" value="Chromosome M2/40_rep2"/>
</dbReference>
<evidence type="ECO:0000313" key="2">
    <source>
        <dbReference type="Proteomes" id="UP000019426"/>
    </source>
</evidence>
<dbReference type="PATRIC" id="fig|1216932.3.peg.2898"/>
<proteinExistence type="predicted"/>
<name>W6S2C3_9CLOT</name>
<keyword evidence="2" id="KW-1185">Reference proteome</keyword>
<evidence type="ECO:0000313" key="1">
    <source>
        <dbReference type="EMBL" id="CDM70049.1"/>
    </source>
</evidence>
<dbReference type="HOGENOM" id="CLU_2583469_0_0_9"/>
<dbReference type="KEGG" id="clt:CM240_2932"/>
<dbReference type="EMBL" id="HG917869">
    <property type="protein sequence ID" value="CDM70049.1"/>
    <property type="molecule type" value="Genomic_DNA"/>
</dbReference>
<organism evidence="1 2">
    <name type="scientific">Clostridium bornimense</name>
    <dbReference type="NCBI Taxonomy" id="1216932"/>
    <lineage>
        <taxon>Bacteria</taxon>
        <taxon>Bacillati</taxon>
        <taxon>Bacillota</taxon>
        <taxon>Clostridia</taxon>
        <taxon>Eubacteriales</taxon>
        <taxon>Clostridiaceae</taxon>
        <taxon>Clostridium</taxon>
    </lineage>
</organism>
<protein>
    <submittedName>
        <fullName evidence="1">Uncharacterized protein</fullName>
    </submittedName>
</protein>
<accession>W6S2C3</accession>
<dbReference type="AlphaFoldDB" id="W6S2C3"/>